<keyword evidence="3" id="KW-1185">Reference proteome</keyword>
<dbReference type="SUPFAM" id="SSF52172">
    <property type="entry name" value="CheY-like"/>
    <property type="match status" value="1"/>
</dbReference>
<dbReference type="RefSeq" id="WP_128965006.1">
    <property type="nucleotide sequence ID" value="NZ_BMHC01000042.1"/>
</dbReference>
<dbReference type="Proteomes" id="UP000593880">
    <property type="component" value="Chromosome"/>
</dbReference>
<proteinExistence type="predicted"/>
<organism evidence="1 4">
    <name type="scientific">Bradyrhizobium guangdongense</name>
    <dbReference type="NCBI Taxonomy" id="1325090"/>
    <lineage>
        <taxon>Bacteria</taxon>
        <taxon>Pseudomonadati</taxon>
        <taxon>Pseudomonadota</taxon>
        <taxon>Alphaproteobacteria</taxon>
        <taxon>Hyphomicrobiales</taxon>
        <taxon>Nitrobacteraceae</taxon>
        <taxon>Bradyrhizobium</taxon>
    </lineage>
</organism>
<evidence type="ECO:0000313" key="3">
    <source>
        <dbReference type="Proteomes" id="UP000593880"/>
    </source>
</evidence>
<reference evidence="1" key="3">
    <citation type="submission" date="2022-12" db="EMBL/GenBank/DDBJ databases">
        <authorList>
            <person name="Sun Q."/>
            <person name="Zhou Y."/>
        </authorList>
    </citation>
    <scope>NUCLEOTIDE SEQUENCE</scope>
    <source>
        <strain evidence="1">CGMCC 1.15034</strain>
    </source>
</reference>
<evidence type="ECO:0000313" key="1">
    <source>
        <dbReference type="EMBL" id="GGI34311.1"/>
    </source>
</evidence>
<dbReference type="Gene3D" id="3.40.50.2300">
    <property type="match status" value="1"/>
</dbReference>
<evidence type="ECO:0000313" key="4">
    <source>
        <dbReference type="Proteomes" id="UP000625079"/>
    </source>
</evidence>
<dbReference type="AlphaFoldDB" id="A0A410V3U1"/>
<accession>A0A410V3U1</accession>
<dbReference type="EMBL" id="BMHC01000042">
    <property type="protein sequence ID" value="GGI34311.1"/>
    <property type="molecule type" value="Genomic_DNA"/>
</dbReference>
<gene>
    <name evidence="1" type="ORF">GCM10010987_78760</name>
    <name evidence="2" type="ORF">XH86_12080</name>
</gene>
<sequence length="118" mass="12563">MERYAIPRLALLVTQDTEQRHSLADALSTAAFDVIECASPVAAELIVAKVGPDLHVLISDLSRPEDPDGTALAEFAAAFFPHLKIISVAGNEQQPLPGRAHRLAKSCAPDEIVRLAAA</sequence>
<dbReference type="Proteomes" id="UP000625079">
    <property type="component" value="Unassembled WGS sequence"/>
</dbReference>
<protein>
    <submittedName>
        <fullName evidence="2">Response regulator</fullName>
    </submittedName>
</protein>
<name>A0A410V3U1_9BRAD</name>
<dbReference type="EMBL" id="CP030057">
    <property type="protein sequence ID" value="QOZ59387.1"/>
    <property type="molecule type" value="Genomic_DNA"/>
</dbReference>
<evidence type="ECO:0000313" key="2">
    <source>
        <dbReference type="EMBL" id="QOZ59387.1"/>
    </source>
</evidence>
<dbReference type="InterPro" id="IPR011006">
    <property type="entry name" value="CheY-like_superfamily"/>
</dbReference>
<reference evidence="2 3" key="2">
    <citation type="submission" date="2018-06" db="EMBL/GenBank/DDBJ databases">
        <title>Comparative genomics of rhizobia nodulating Arachis hypogaea in China.</title>
        <authorList>
            <person name="Li Y."/>
        </authorList>
    </citation>
    <scope>NUCLEOTIDE SEQUENCE [LARGE SCALE GENOMIC DNA]</scope>
    <source>
        <strain evidence="2 3">CCBAU 51658</strain>
    </source>
</reference>
<reference evidence="1" key="1">
    <citation type="journal article" date="2014" name="Int. J. Syst. Evol. Microbiol.">
        <title>Complete genome sequence of Corynebacterium casei LMG S-19264T (=DSM 44701T), isolated from a smear-ripened cheese.</title>
        <authorList>
            <consortium name="US DOE Joint Genome Institute (JGI-PGF)"/>
            <person name="Walter F."/>
            <person name="Albersmeier A."/>
            <person name="Kalinowski J."/>
            <person name="Ruckert C."/>
        </authorList>
    </citation>
    <scope>NUCLEOTIDE SEQUENCE</scope>
    <source>
        <strain evidence="1">CGMCC 1.15034</strain>
    </source>
</reference>